<feature type="transmembrane region" description="Helical" evidence="1">
    <location>
        <begin position="190"/>
        <end position="209"/>
    </location>
</feature>
<evidence type="ECO:0000313" key="2">
    <source>
        <dbReference type="EnsemblProtists" id="PYU1_T014767"/>
    </source>
</evidence>
<proteinExistence type="predicted"/>
<name>K3XC18_GLOUD</name>
<reference evidence="3" key="1">
    <citation type="journal article" date="2010" name="Genome Biol.">
        <title>Genome sequence of the necrotrophic plant pathogen Pythium ultimum reveals original pathogenicity mechanisms and effector repertoire.</title>
        <authorList>
            <person name="Levesque C.A."/>
            <person name="Brouwer H."/>
            <person name="Cano L."/>
            <person name="Hamilton J.P."/>
            <person name="Holt C."/>
            <person name="Huitema E."/>
            <person name="Raffaele S."/>
            <person name="Robideau G.P."/>
            <person name="Thines M."/>
            <person name="Win J."/>
            <person name="Zerillo M.M."/>
            <person name="Beakes G.W."/>
            <person name="Boore J.L."/>
            <person name="Busam D."/>
            <person name="Dumas B."/>
            <person name="Ferriera S."/>
            <person name="Fuerstenberg S.I."/>
            <person name="Gachon C.M."/>
            <person name="Gaulin E."/>
            <person name="Govers F."/>
            <person name="Grenville-Briggs L."/>
            <person name="Horner N."/>
            <person name="Hostetler J."/>
            <person name="Jiang R.H."/>
            <person name="Johnson J."/>
            <person name="Krajaejun T."/>
            <person name="Lin H."/>
            <person name="Meijer H.J."/>
            <person name="Moore B."/>
            <person name="Morris P."/>
            <person name="Phuntmart V."/>
            <person name="Puiu D."/>
            <person name="Shetty J."/>
            <person name="Stajich J.E."/>
            <person name="Tripathy S."/>
            <person name="Wawra S."/>
            <person name="van West P."/>
            <person name="Whitty B.R."/>
            <person name="Coutinho P.M."/>
            <person name="Henrissat B."/>
            <person name="Martin F."/>
            <person name="Thomas P.D."/>
            <person name="Tyler B.M."/>
            <person name="De Vries R.P."/>
            <person name="Kamoun S."/>
            <person name="Yandell M."/>
            <person name="Tisserat N."/>
            <person name="Buell C.R."/>
        </authorList>
    </citation>
    <scope>NUCLEOTIDE SEQUENCE</scope>
    <source>
        <strain evidence="3">DAOM:BR144</strain>
    </source>
</reference>
<keyword evidence="1" id="KW-0812">Transmembrane</keyword>
<dbReference type="EMBL" id="ADOS01001599">
    <property type="status" value="NOT_ANNOTATED_CDS"/>
    <property type="molecule type" value="Genomic_DNA"/>
</dbReference>
<dbReference type="VEuPathDB" id="FungiDB:PYU1_G014736"/>
<sequence>MLAMILRNSLKPMAPLPSSSTSSSIAFRSYSSTFLPSFLISTWISCSSMDPLPSRSNLMNCRLRLSSSLGPNKIASSSDAAYWFLPFCFFRIMRNSSNSTSPFAFLSTSLIISCTFFSVSCSPRDVSSFRSSAAVVGVVIVKLLANKLTLFRREPKGIFSIAVILVLAFSLVAFVCFSVIVVIAFFTFSVFTHGLGLQVVAIWLLLFHIHQLCFIFFQREVAVSIASCLSRDVFMLLEHLGLFPRRLARLLVVIVVETRVLVVKLLKHCRQERVQVLPRMAAPEEPLDFQSCGHANIVQSAVVLNGLHGRA</sequence>
<dbReference type="InParanoid" id="K3XC18"/>
<keyword evidence="1" id="KW-1133">Transmembrane helix</keyword>
<reference evidence="2" key="3">
    <citation type="submission" date="2015-02" db="UniProtKB">
        <authorList>
            <consortium name="EnsemblProtists"/>
        </authorList>
    </citation>
    <scope>IDENTIFICATION</scope>
    <source>
        <strain evidence="2">DAOM BR144</strain>
    </source>
</reference>
<protein>
    <recommendedName>
        <fullName evidence="4">Transmembrane protein</fullName>
    </recommendedName>
</protein>
<feature type="transmembrane region" description="Helical" evidence="1">
    <location>
        <begin position="102"/>
        <end position="120"/>
    </location>
</feature>
<reference evidence="3" key="2">
    <citation type="submission" date="2010-04" db="EMBL/GenBank/DDBJ databases">
        <authorList>
            <person name="Buell R."/>
            <person name="Hamilton J."/>
            <person name="Hostetler J."/>
        </authorList>
    </citation>
    <scope>NUCLEOTIDE SEQUENCE [LARGE SCALE GENOMIC DNA]</scope>
    <source>
        <strain evidence="3">DAOM:BR144</strain>
    </source>
</reference>
<keyword evidence="3" id="KW-1185">Reference proteome</keyword>
<dbReference type="AlphaFoldDB" id="K3XC18"/>
<keyword evidence="1" id="KW-0472">Membrane</keyword>
<evidence type="ECO:0000313" key="3">
    <source>
        <dbReference type="Proteomes" id="UP000019132"/>
    </source>
</evidence>
<dbReference type="EnsemblProtists" id="PYU1_T014767">
    <property type="protein sequence ID" value="PYU1_T014767"/>
    <property type="gene ID" value="PYU1_G014736"/>
</dbReference>
<feature type="transmembrane region" description="Helical" evidence="1">
    <location>
        <begin position="126"/>
        <end position="145"/>
    </location>
</feature>
<accession>K3XC18</accession>
<dbReference type="HOGENOM" id="CLU_895687_0_0_1"/>
<evidence type="ECO:0000256" key="1">
    <source>
        <dbReference type="SAM" id="Phobius"/>
    </source>
</evidence>
<organism evidence="2 3">
    <name type="scientific">Globisporangium ultimum (strain ATCC 200006 / CBS 805.95 / DAOM BR144)</name>
    <name type="common">Pythium ultimum</name>
    <dbReference type="NCBI Taxonomy" id="431595"/>
    <lineage>
        <taxon>Eukaryota</taxon>
        <taxon>Sar</taxon>
        <taxon>Stramenopiles</taxon>
        <taxon>Oomycota</taxon>
        <taxon>Peronosporomycetes</taxon>
        <taxon>Pythiales</taxon>
        <taxon>Pythiaceae</taxon>
        <taxon>Globisporangium</taxon>
    </lineage>
</organism>
<feature type="transmembrane region" description="Helical" evidence="1">
    <location>
        <begin position="157"/>
        <end position="184"/>
    </location>
</feature>
<evidence type="ECO:0008006" key="4">
    <source>
        <dbReference type="Google" id="ProtNLM"/>
    </source>
</evidence>
<dbReference type="Proteomes" id="UP000019132">
    <property type="component" value="Unassembled WGS sequence"/>
</dbReference>